<dbReference type="KEGG" id="hce:HCW_05385"/>
<dbReference type="PATRIC" id="fig|182217.3.peg.1145"/>
<protein>
    <recommendedName>
        <fullName evidence="1">Phage-Barnase-EndoU-ColicinE5/D-RelE like nuclease 3 domain-containing protein</fullName>
    </recommendedName>
</protein>
<gene>
    <name evidence="2" type="ordered locus">HCW_05385</name>
</gene>
<dbReference type="STRING" id="182217.HCW_05385"/>
<feature type="domain" description="Phage-Barnase-EndoU-ColicinE5/D-RelE like nuclease 3" evidence="1">
    <location>
        <begin position="2"/>
        <end position="95"/>
    </location>
</feature>
<dbReference type="HOGENOM" id="CLU_2193312_0_0_7"/>
<evidence type="ECO:0000313" key="3">
    <source>
        <dbReference type="Proteomes" id="UP000005010"/>
    </source>
</evidence>
<dbReference type="EMBL" id="CP003479">
    <property type="protein sequence ID" value="AFI04340.1"/>
    <property type="molecule type" value="Genomic_DNA"/>
</dbReference>
<evidence type="ECO:0000313" key="2">
    <source>
        <dbReference type="EMBL" id="AFI04340.1"/>
    </source>
</evidence>
<dbReference type="Proteomes" id="UP000005010">
    <property type="component" value="Chromosome"/>
</dbReference>
<name>I0EN21_HELC0</name>
<dbReference type="Pfam" id="PF18812">
    <property type="entry name" value="PBECR3"/>
    <property type="match status" value="1"/>
</dbReference>
<keyword evidence="3" id="KW-1185">Reference proteome</keyword>
<accession>I0EN21</accession>
<dbReference type="AlphaFoldDB" id="I0EN21"/>
<evidence type="ECO:0000259" key="1">
    <source>
        <dbReference type="Pfam" id="PF18812"/>
    </source>
</evidence>
<sequence length="108" mass="12456">MIDYSAIKHTLKRHGVNSPNARLSKQPPITYDDIANYRKIANSADEVIKTRGNNNELRILSFKQENGYYFIVEQVSKKHNEISLVTMFKENGNYKNGNTYIETTKNSN</sequence>
<organism evidence="2 3">
    <name type="scientific">Helicobacter cetorum (strain ATCC BAA-429 / MIT 00-7128)</name>
    <dbReference type="NCBI Taxonomy" id="182217"/>
    <lineage>
        <taxon>Bacteria</taxon>
        <taxon>Pseudomonadati</taxon>
        <taxon>Campylobacterota</taxon>
        <taxon>Epsilonproteobacteria</taxon>
        <taxon>Campylobacterales</taxon>
        <taxon>Helicobacteraceae</taxon>
        <taxon>Helicobacter</taxon>
    </lineage>
</organism>
<reference evidence="3" key="1">
    <citation type="submission" date="2012-04" db="EMBL/GenBank/DDBJ databases">
        <title>Complete genome sequence of Helicobacter cetorum strain MIT 00-7128.</title>
        <authorList>
            <person name="Kersulyte D."/>
            <person name="Berg D.E."/>
        </authorList>
    </citation>
    <scope>NUCLEOTIDE SEQUENCE [LARGE SCALE GENOMIC DNA]</scope>
    <source>
        <strain evidence="3">MIT 00-7128</strain>
    </source>
</reference>
<proteinExistence type="predicted"/>
<dbReference type="InterPro" id="IPR041301">
    <property type="entry name" value="PBECR3"/>
</dbReference>